<accession>A0A2N7W3K3</accession>
<dbReference type="Pfam" id="PF13609">
    <property type="entry name" value="Porin_4"/>
    <property type="match status" value="1"/>
</dbReference>
<reference evidence="13 14" key="1">
    <citation type="submission" date="2018-01" db="EMBL/GenBank/DDBJ databases">
        <title>Whole genome analyses suggest that Burkholderia sensu lato contains two further novel genera in the rhizoxinica-symbiotica group Mycetohabitans gen. nov., and Trinickia gen. nov.: implications for the evolution of diazotrophy and nodulation in the Burkholderiaceae.</title>
        <authorList>
            <person name="Estrada-de los Santos P."/>
            <person name="Palmer M."/>
            <person name="Chavez-Ramirez B."/>
            <person name="Beukes C."/>
            <person name="Steenkamp E.T."/>
            <person name="Hirsch A.M."/>
            <person name="Manyaka P."/>
            <person name="Maluk M."/>
            <person name="Lafos M."/>
            <person name="Crook M."/>
            <person name="Gross E."/>
            <person name="Simon M.F."/>
            <person name="Bueno dos Reis Junior F."/>
            <person name="Poole P.S."/>
            <person name="Venter S.N."/>
            <person name="James E.K."/>
        </authorList>
    </citation>
    <scope>NUCLEOTIDE SEQUENCE [LARGE SCALE GENOMIC DNA]</scope>
    <source>
        <strain evidence="13 14">GIMN1.004</strain>
    </source>
</reference>
<organism evidence="13 14">
    <name type="scientific">Trinickia dabaoshanensis</name>
    <dbReference type="NCBI Taxonomy" id="564714"/>
    <lineage>
        <taxon>Bacteria</taxon>
        <taxon>Pseudomonadati</taxon>
        <taxon>Pseudomonadota</taxon>
        <taxon>Betaproteobacteria</taxon>
        <taxon>Burkholderiales</taxon>
        <taxon>Burkholderiaceae</taxon>
        <taxon>Trinickia</taxon>
    </lineage>
</organism>
<dbReference type="InterPro" id="IPR023614">
    <property type="entry name" value="Porin_dom_sf"/>
</dbReference>
<dbReference type="CDD" id="cd00342">
    <property type="entry name" value="gram_neg_porins"/>
    <property type="match status" value="1"/>
</dbReference>
<evidence type="ECO:0000313" key="14">
    <source>
        <dbReference type="Proteomes" id="UP000235616"/>
    </source>
</evidence>
<evidence type="ECO:0000256" key="10">
    <source>
        <dbReference type="ARBA" id="ARBA00023237"/>
    </source>
</evidence>
<dbReference type="GO" id="GO:0009279">
    <property type="term" value="C:cell outer membrane"/>
    <property type="evidence" value="ECO:0007669"/>
    <property type="project" value="UniProtKB-SubCell"/>
</dbReference>
<evidence type="ECO:0000256" key="8">
    <source>
        <dbReference type="ARBA" id="ARBA00023114"/>
    </source>
</evidence>
<keyword evidence="14" id="KW-1185">Reference proteome</keyword>
<keyword evidence="8" id="KW-0626">Porin</keyword>
<evidence type="ECO:0000256" key="11">
    <source>
        <dbReference type="SAM" id="SignalP"/>
    </source>
</evidence>
<gene>
    <name evidence="13" type="ORF">C0Z18_01570</name>
</gene>
<protein>
    <submittedName>
        <fullName evidence="13">Porin</fullName>
    </submittedName>
</protein>
<evidence type="ECO:0000256" key="9">
    <source>
        <dbReference type="ARBA" id="ARBA00023136"/>
    </source>
</evidence>
<evidence type="ECO:0000313" key="13">
    <source>
        <dbReference type="EMBL" id="PMS23981.1"/>
    </source>
</evidence>
<dbReference type="GO" id="GO:0006811">
    <property type="term" value="P:monoatomic ion transport"/>
    <property type="evidence" value="ECO:0007669"/>
    <property type="project" value="UniProtKB-KW"/>
</dbReference>
<keyword evidence="6 11" id="KW-0732">Signal</keyword>
<evidence type="ECO:0000256" key="4">
    <source>
        <dbReference type="ARBA" id="ARBA00022452"/>
    </source>
</evidence>
<evidence type="ECO:0000256" key="1">
    <source>
        <dbReference type="ARBA" id="ARBA00004571"/>
    </source>
</evidence>
<feature type="chain" id="PRO_5015002669" evidence="11">
    <location>
        <begin position="23"/>
        <end position="380"/>
    </location>
</feature>
<dbReference type="EMBL" id="PNYA01000001">
    <property type="protein sequence ID" value="PMS23981.1"/>
    <property type="molecule type" value="Genomic_DNA"/>
</dbReference>
<evidence type="ECO:0000256" key="2">
    <source>
        <dbReference type="ARBA" id="ARBA00011233"/>
    </source>
</evidence>
<dbReference type="Gene3D" id="2.40.160.10">
    <property type="entry name" value="Porin"/>
    <property type="match status" value="1"/>
</dbReference>
<dbReference type="OrthoDB" id="8982743at2"/>
<dbReference type="GO" id="GO:0015288">
    <property type="term" value="F:porin activity"/>
    <property type="evidence" value="ECO:0007669"/>
    <property type="project" value="UniProtKB-KW"/>
</dbReference>
<keyword evidence="5" id="KW-0812">Transmembrane</keyword>
<keyword evidence="3" id="KW-0813">Transport</keyword>
<dbReference type="Proteomes" id="UP000235616">
    <property type="component" value="Unassembled WGS sequence"/>
</dbReference>
<comment type="subunit">
    <text evidence="2">Homotrimer.</text>
</comment>
<evidence type="ECO:0000256" key="3">
    <source>
        <dbReference type="ARBA" id="ARBA00022448"/>
    </source>
</evidence>
<evidence type="ECO:0000256" key="5">
    <source>
        <dbReference type="ARBA" id="ARBA00022692"/>
    </source>
</evidence>
<evidence type="ECO:0000256" key="6">
    <source>
        <dbReference type="ARBA" id="ARBA00022729"/>
    </source>
</evidence>
<evidence type="ECO:0000256" key="7">
    <source>
        <dbReference type="ARBA" id="ARBA00023065"/>
    </source>
</evidence>
<dbReference type="PANTHER" id="PTHR34501">
    <property type="entry name" value="PROTEIN YDDL-RELATED"/>
    <property type="match status" value="1"/>
</dbReference>
<feature type="domain" description="Porin" evidence="12">
    <location>
        <begin position="9"/>
        <end position="353"/>
    </location>
</feature>
<keyword evidence="7" id="KW-0406">Ion transport</keyword>
<sequence>MKKTYRTLALTAGALVATGAHAQSSVQLYGLIDLSAVAYTTNANAAGNHLISMGHPNDVGGEPWFSGSRWGLRGAEDIGGGNKIIFTLESEFVPTSGNMEDGGQLFDRDSWVGLVNPTFGQFTVGFQDTVAKDFSGLYGDPYVSSTFSTKEGAYTNSNNFKQLVFYSAGPTGTRSENSIAWKKLFANGIYAAADYQFSNSTQFATGSGYQAALGYNGPNFSVGGFYNHVNNGGFVDQTYSLGGDFRFGIGRINAGYFHYTGKQGSLPDREDNAWTVSMKIAPHGPLDYELGYQQMHVKNAAYNADGNIPNANSGLFDATATTVHNGYKETVYASTFYHFSKRTEVYLAADYMRLHGGYTVGTTFGHTNQLEVATGIRTRF</sequence>
<dbReference type="AlphaFoldDB" id="A0A2N7W3K3"/>
<keyword evidence="4" id="KW-1134">Transmembrane beta strand</keyword>
<dbReference type="GO" id="GO:0046930">
    <property type="term" value="C:pore complex"/>
    <property type="evidence" value="ECO:0007669"/>
    <property type="project" value="UniProtKB-KW"/>
</dbReference>
<comment type="caution">
    <text evidence="13">The sequence shown here is derived from an EMBL/GenBank/DDBJ whole genome shotgun (WGS) entry which is preliminary data.</text>
</comment>
<keyword evidence="10" id="KW-0998">Cell outer membrane</keyword>
<keyword evidence="9" id="KW-0472">Membrane</keyword>
<dbReference type="InterPro" id="IPR033900">
    <property type="entry name" value="Gram_neg_porin_domain"/>
</dbReference>
<comment type="subcellular location">
    <subcellularLocation>
        <location evidence="1">Cell outer membrane</location>
        <topology evidence="1">Multi-pass membrane protein</topology>
    </subcellularLocation>
</comment>
<name>A0A2N7W3K3_9BURK</name>
<proteinExistence type="predicted"/>
<dbReference type="InterPro" id="IPR050298">
    <property type="entry name" value="Gram-neg_bact_OMP"/>
</dbReference>
<dbReference type="SUPFAM" id="SSF56935">
    <property type="entry name" value="Porins"/>
    <property type="match status" value="1"/>
</dbReference>
<dbReference type="PANTHER" id="PTHR34501:SF9">
    <property type="entry name" value="MAJOR OUTER MEMBRANE PROTEIN P.IA"/>
    <property type="match status" value="1"/>
</dbReference>
<evidence type="ECO:0000259" key="12">
    <source>
        <dbReference type="Pfam" id="PF13609"/>
    </source>
</evidence>
<feature type="signal peptide" evidence="11">
    <location>
        <begin position="1"/>
        <end position="22"/>
    </location>
</feature>